<feature type="chain" id="PRO_5028874714" description="Lipoprotein" evidence="1">
    <location>
        <begin position="21"/>
        <end position="126"/>
    </location>
</feature>
<protein>
    <recommendedName>
        <fullName evidence="4">Lipoprotein</fullName>
    </recommendedName>
</protein>
<proteinExistence type="predicted"/>
<gene>
    <name evidence="2" type="ORF">CA267_006480</name>
</gene>
<evidence type="ECO:0000256" key="1">
    <source>
        <dbReference type="SAM" id="SignalP"/>
    </source>
</evidence>
<evidence type="ECO:0000313" key="3">
    <source>
        <dbReference type="Proteomes" id="UP000219285"/>
    </source>
</evidence>
<dbReference type="PROSITE" id="PS51257">
    <property type="entry name" value="PROKAR_LIPOPROTEIN"/>
    <property type="match status" value="1"/>
</dbReference>
<dbReference type="AlphaFoldDB" id="A0A6M4MBA5"/>
<keyword evidence="3" id="KW-1185">Reference proteome</keyword>
<reference evidence="2 3" key="2">
    <citation type="submission" date="2020-04" db="EMBL/GenBank/DDBJ databases">
        <title>Complete genome sequence of Alteromonas pelagimontana 5.12T.</title>
        <authorList>
            <person name="Sinha R.K."/>
            <person name="Krishnan K.P."/>
            <person name="Kurian J.P."/>
        </authorList>
    </citation>
    <scope>NUCLEOTIDE SEQUENCE [LARGE SCALE GENOMIC DNA]</scope>
    <source>
        <strain evidence="2 3">5.12</strain>
    </source>
</reference>
<feature type="signal peptide" evidence="1">
    <location>
        <begin position="1"/>
        <end position="20"/>
    </location>
</feature>
<dbReference type="Proteomes" id="UP000219285">
    <property type="component" value="Chromosome"/>
</dbReference>
<reference evidence="3" key="1">
    <citation type="submission" date="2014-12" db="EMBL/GenBank/DDBJ databases">
        <title>Complete genome sequence of a multi-drug resistant Klebsiella pneumoniae.</title>
        <authorList>
            <person name="Hua X."/>
            <person name="Chen Q."/>
            <person name="Li X."/>
            <person name="Feng Y."/>
            <person name="Ruan Z."/>
            <person name="Yu Y."/>
        </authorList>
    </citation>
    <scope>NUCLEOTIDE SEQUENCE [LARGE SCALE GENOMIC DNA]</scope>
    <source>
        <strain evidence="3">5.12</strain>
    </source>
</reference>
<organism evidence="2 3">
    <name type="scientific">Alteromonas pelagimontana</name>
    <dbReference type="NCBI Taxonomy" id="1858656"/>
    <lineage>
        <taxon>Bacteria</taxon>
        <taxon>Pseudomonadati</taxon>
        <taxon>Pseudomonadota</taxon>
        <taxon>Gammaproteobacteria</taxon>
        <taxon>Alteromonadales</taxon>
        <taxon>Alteromonadaceae</taxon>
        <taxon>Alteromonas/Salinimonas group</taxon>
        <taxon>Alteromonas</taxon>
    </lineage>
</organism>
<evidence type="ECO:0000313" key="2">
    <source>
        <dbReference type="EMBL" id="QJR80443.1"/>
    </source>
</evidence>
<dbReference type="EMBL" id="CP052766">
    <property type="protein sequence ID" value="QJR80443.1"/>
    <property type="molecule type" value="Genomic_DNA"/>
</dbReference>
<evidence type="ECO:0008006" key="4">
    <source>
        <dbReference type="Google" id="ProtNLM"/>
    </source>
</evidence>
<name>A0A6M4MBA5_9ALTE</name>
<dbReference type="OrthoDB" id="8592692at2"/>
<keyword evidence="1" id="KW-0732">Signal</keyword>
<dbReference type="KEGG" id="apel:CA267_006480"/>
<sequence>MKVILTALFICSLVGCSAFQSDSSESASKGDLKQQALKEIDVLACLDDGGVITKVCRLGMPACVKTFSDAGQSCKDHSECEGRCLRQSEFVDAGTITTGFCSQNNDPCGCSQPIVKGIAQPTICID</sequence>
<accession>A0A6M4MBA5</accession>
<dbReference type="RefSeq" id="WP_075608245.1">
    <property type="nucleotide sequence ID" value="NZ_CP052766.1"/>
</dbReference>